<dbReference type="InterPro" id="IPR002182">
    <property type="entry name" value="NB-ARC"/>
</dbReference>
<dbReference type="Gene3D" id="1.10.8.430">
    <property type="entry name" value="Helical domain of apoptotic protease-activating factors"/>
    <property type="match status" value="1"/>
</dbReference>
<dbReference type="Pfam" id="PF23559">
    <property type="entry name" value="WHD_DRP"/>
    <property type="match status" value="1"/>
</dbReference>
<dbReference type="Pfam" id="PF23598">
    <property type="entry name" value="LRR_14"/>
    <property type="match status" value="1"/>
</dbReference>
<feature type="domain" description="NB-ARC" evidence="4">
    <location>
        <begin position="169"/>
        <end position="323"/>
    </location>
</feature>
<feature type="domain" description="Disease resistance R13L4/SHOC-2-like LRR" evidence="7">
    <location>
        <begin position="522"/>
        <end position="739"/>
    </location>
</feature>
<organism evidence="8">
    <name type="scientific">Fagus sylvatica</name>
    <name type="common">Beechnut</name>
    <dbReference type="NCBI Taxonomy" id="28930"/>
    <lineage>
        <taxon>Eukaryota</taxon>
        <taxon>Viridiplantae</taxon>
        <taxon>Streptophyta</taxon>
        <taxon>Embryophyta</taxon>
        <taxon>Tracheophyta</taxon>
        <taxon>Spermatophyta</taxon>
        <taxon>Magnoliopsida</taxon>
        <taxon>eudicotyledons</taxon>
        <taxon>Gunneridae</taxon>
        <taxon>Pentapetalae</taxon>
        <taxon>rosids</taxon>
        <taxon>fabids</taxon>
        <taxon>Fagales</taxon>
        <taxon>Fagaceae</taxon>
        <taxon>Fagus</taxon>
    </lineage>
</organism>
<dbReference type="Pfam" id="PF00931">
    <property type="entry name" value="NB-ARC"/>
    <property type="match status" value="1"/>
</dbReference>
<dbReference type="GO" id="GO:0043531">
    <property type="term" value="F:ADP binding"/>
    <property type="evidence" value="ECO:0007669"/>
    <property type="project" value="InterPro"/>
</dbReference>
<dbReference type="SUPFAM" id="SSF52058">
    <property type="entry name" value="L domain-like"/>
    <property type="match status" value="1"/>
</dbReference>
<dbReference type="Gene3D" id="1.20.5.4130">
    <property type="match status" value="1"/>
</dbReference>
<dbReference type="PANTHER" id="PTHR23155:SF1205">
    <property type="entry name" value="DISEASE RESISTANCE PROTEIN RPM1"/>
    <property type="match status" value="1"/>
</dbReference>
<dbReference type="Gene3D" id="1.10.10.10">
    <property type="entry name" value="Winged helix-like DNA-binding domain superfamily/Winged helix DNA-binding domain"/>
    <property type="match status" value="1"/>
</dbReference>
<evidence type="ECO:0000313" key="8">
    <source>
        <dbReference type="EMBL" id="SPC82924.1"/>
    </source>
</evidence>
<reference evidence="8" key="1">
    <citation type="submission" date="2018-02" db="EMBL/GenBank/DDBJ databases">
        <authorList>
            <person name="Cohen D.B."/>
            <person name="Kent A.D."/>
        </authorList>
    </citation>
    <scope>NUCLEOTIDE SEQUENCE</scope>
</reference>
<proteinExistence type="predicted"/>
<evidence type="ECO:0000259" key="4">
    <source>
        <dbReference type="Pfam" id="PF00931"/>
    </source>
</evidence>
<dbReference type="CDD" id="cd14798">
    <property type="entry name" value="RX-CC_like"/>
    <property type="match status" value="1"/>
</dbReference>
<evidence type="ECO:0008006" key="9">
    <source>
        <dbReference type="Google" id="ProtNLM"/>
    </source>
</evidence>
<dbReference type="Gene3D" id="3.40.50.300">
    <property type="entry name" value="P-loop containing nucleotide triphosphate hydrolases"/>
    <property type="match status" value="1"/>
</dbReference>
<gene>
    <name evidence="8" type="ORF">FSB_LOCUS10806</name>
</gene>
<evidence type="ECO:0000259" key="5">
    <source>
        <dbReference type="Pfam" id="PF18052"/>
    </source>
</evidence>
<feature type="domain" description="Disease resistance N-terminal" evidence="5">
    <location>
        <begin position="20"/>
        <end position="96"/>
    </location>
</feature>
<dbReference type="Pfam" id="PF18052">
    <property type="entry name" value="Rx_N"/>
    <property type="match status" value="1"/>
</dbReference>
<dbReference type="EMBL" id="OIVN01000609">
    <property type="protein sequence ID" value="SPC82924.1"/>
    <property type="molecule type" value="Genomic_DNA"/>
</dbReference>
<dbReference type="PANTHER" id="PTHR23155">
    <property type="entry name" value="DISEASE RESISTANCE PROTEIN RP"/>
    <property type="match status" value="1"/>
</dbReference>
<keyword evidence="1" id="KW-0677">Repeat</keyword>
<keyword evidence="2" id="KW-0547">Nucleotide-binding</keyword>
<dbReference type="PRINTS" id="PR00364">
    <property type="entry name" value="DISEASERSIST"/>
</dbReference>
<evidence type="ECO:0000256" key="1">
    <source>
        <dbReference type="ARBA" id="ARBA00022737"/>
    </source>
</evidence>
<protein>
    <recommendedName>
        <fullName evidence="9">NB-ARC domain-containing protein</fullName>
    </recommendedName>
</protein>
<sequence length="817" mass="93715">MGEIALAGAIALIDKFVLVHQNVSHNAVHHDVEVVRKLLSTLKGYLKDTEGRENTEGLKDRIEIVRDLAYEIEDAIDKYMYDVPEHVHHHWFTKFLHDAAHPVANHCLSSAMKAIKDKIDAIKATDAFRVCPSDVASSSMAGEIPPEAYPISLDDHLVGIERRGEGLLHLIRSNESKEVVISVFGAAGSGKTTFIHEVYKMVKENFECHAWVPVPRSGEGLLEKIYEALELPVYQEINRRERLHSYLQQKRYILILDGIWIEDEWDRIKTLVPRSNKYSRIIISTRNRNLASYCATSHDYIHDLKSLTWEEAWELFCKKAFRNGKCPKHLFDWSEKIVKRCELLPHAIVTVGTFLSNRSHDVSEFKNFHDSLEYEPRNLVCRSYLQSYHHLAPNFKSCFLYFCNFPEDRSVTRGRLVRLWIGEGFIEKKAGCKTLEQVADEYLDELVQMSMVQVDIWDFAGRVKSCRVSNPGRIFIVSKSNKDNFFTVLKSSDSHTSLGEKTRRLSFHDCSPIIQRKGDFSQVRTFSMFGGPMPSELLSKFKLLKVLDLENTSLDHFPKEVLTLILLRYLSLRNSKIDSVPKSIKKLQNLMILDLRQTSVNTLPKEIYELHELLYLLVGLPDKDKNHAAVGAEVSPGIGHLELLQKLSLIKANNKKGSIVEELGKLTELRKLGITELKKEDGKDLCASIEKMEHLTSLYVKSASIDEYLDLNYVDMFLQMINNLFLGGRLHNIPRWIRSLTKRGEVLEFGAEWFVELRILVIEQCSSLKKVVIPEPAMPKLQKLIIKNCNSLTMVRIAINTVTRLEEMVPQELICFQ</sequence>
<evidence type="ECO:0000259" key="6">
    <source>
        <dbReference type="Pfam" id="PF23559"/>
    </source>
</evidence>
<dbReference type="InterPro" id="IPR041118">
    <property type="entry name" value="Rx_N"/>
</dbReference>
<dbReference type="InterPro" id="IPR027417">
    <property type="entry name" value="P-loop_NTPase"/>
</dbReference>
<dbReference type="InterPro" id="IPR058922">
    <property type="entry name" value="WHD_DRP"/>
</dbReference>
<dbReference type="AlphaFoldDB" id="A0A2N9F822"/>
<name>A0A2N9F822_FAGSY</name>
<evidence type="ECO:0000256" key="3">
    <source>
        <dbReference type="ARBA" id="ARBA00022821"/>
    </source>
</evidence>
<dbReference type="InterPro" id="IPR042197">
    <property type="entry name" value="Apaf_helical"/>
</dbReference>
<dbReference type="GO" id="GO:0098542">
    <property type="term" value="P:defense response to other organism"/>
    <property type="evidence" value="ECO:0007669"/>
    <property type="project" value="TreeGrafter"/>
</dbReference>
<dbReference type="InterPro" id="IPR038005">
    <property type="entry name" value="RX-like_CC"/>
</dbReference>
<feature type="domain" description="Disease resistance protein winged helix" evidence="6">
    <location>
        <begin position="405"/>
        <end position="468"/>
    </location>
</feature>
<dbReference type="InterPro" id="IPR055414">
    <property type="entry name" value="LRR_R13L4/SHOC2-like"/>
</dbReference>
<evidence type="ECO:0000259" key="7">
    <source>
        <dbReference type="Pfam" id="PF23598"/>
    </source>
</evidence>
<dbReference type="FunFam" id="1.10.10.10:FF:000322">
    <property type="entry name" value="Probable disease resistance protein At1g63360"/>
    <property type="match status" value="1"/>
</dbReference>
<dbReference type="Gene3D" id="3.80.10.10">
    <property type="entry name" value="Ribonuclease Inhibitor"/>
    <property type="match status" value="1"/>
</dbReference>
<dbReference type="InterPro" id="IPR032675">
    <property type="entry name" value="LRR_dom_sf"/>
</dbReference>
<evidence type="ECO:0000256" key="2">
    <source>
        <dbReference type="ARBA" id="ARBA00022741"/>
    </source>
</evidence>
<keyword evidence="3" id="KW-0611">Plant defense</keyword>
<dbReference type="InterPro" id="IPR044974">
    <property type="entry name" value="Disease_R_plants"/>
</dbReference>
<dbReference type="SUPFAM" id="SSF52540">
    <property type="entry name" value="P-loop containing nucleoside triphosphate hydrolases"/>
    <property type="match status" value="1"/>
</dbReference>
<accession>A0A2N9F822</accession>
<dbReference type="InterPro" id="IPR036388">
    <property type="entry name" value="WH-like_DNA-bd_sf"/>
</dbReference>